<reference evidence="2 3" key="1">
    <citation type="submission" date="2016-11" db="EMBL/GenBank/DDBJ databases">
        <authorList>
            <person name="Jaros S."/>
            <person name="Januszkiewicz K."/>
            <person name="Wedrychowicz H."/>
        </authorList>
    </citation>
    <scope>NUCLEOTIDE SEQUENCE [LARGE SCALE GENOMIC DNA]</scope>
</reference>
<dbReference type="AlphaFoldDB" id="A0A2X0PHC6"/>
<feature type="region of interest" description="Disordered" evidence="1">
    <location>
        <begin position="196"/>
        <end position="230"/>
    </location>
</feature>
<accession>A0A2X0PHC6</accession>
<dbReference type="Proteomes" id="UP000249464">
    <property type="component" value="Unassembled WGS sequence"/>
</dbReference>
<feature type="compositionally biased region" description="Low complexity" evidence="1">
    <location>
        <begin position="72"/>
        <end position="85"/>
    </location>
</feature>
<name>A0A2X0PHC6_9BASI</name>
<organism evidence="2 3">
    <name type="scientific">Microbotryum silenes-dioicae</name>
    <dbReference type="NCBI Taxonomy" id="796604"/>
    <lineage>
        <taxon>Eukaryota</taxon>
        <taxon>Fungi</taxon>
        <taxon>Dikarya</taxon>
        <taxon>Basidiomycota</taxon>
        <taxon>Pucciniomycotina</taxon>
        <taxon>Microbotryomycetes</taxon>
        <taxon>Microbotryales</taxon>
        <taxon>Microbotryaceae</taxon>
        <taxon>Microbotryum</taxon>
    </lineage>
</organism>
<evidence type="ECO:0000313" key="2">
    <source>
        <dbReference type="EMBL" id="SGY97078.1"/>
    </source>
</evidence>
<feature type="region of interest" description="Disordered" evidence="1">
    <location>
        <begin position="244"/>
        <end position="264"/>
    </location>
</feature>
<protein>
    <submittedName>
        <fullName evidence="2">BQ5605_C035g11381 protein</fullName>
    </submittedName>
</protein>
<gene>
    <name evidence="2" type="primary">BQ5605_C035g11381</name>
    <name evidence="2" type="ORF">BQ5605_C035G11381</name>
</gene>
<feature type="region of interest" description="Disordered" evidence="1">
    <location>
        <begin position="459"/>
        <end position="508"/>
    </location>
</feature>
<dbReference type="EMBL" id="FQNC01000064">
    <property type="protein sequence ID" value="SGY97078.1"/>
    <property type="molecule type" value="Genomic_DNA"/>
</dbReference>
<proteinExistence type="predicted"/>
<evidence type="ECO:0000313" key="3">
    <source>
        <dbReference type="Proteomes" id="UP000249464"/>
    </source>
</evidence>
<sequence length="584" mass="64349">MFIMTDLHILKAETIQRLVRSVMACTTTFPSTASSLALFVALVHLEPLRSPRSSPAGARRREVLLPPPQVKTPSPTSDPPSLTVTLGGRRRARSSTTPREIEQGLLPSPSTAVEMEESISASGLQRSNLEDLFSFRINPTGAPVHPIPSPIVATGHPHYPVHEYPLEQDYSSHQYHVAYDPSHHYHSHITPPMAGPYRSSPNGSIASLHHRHASTTASDHHPGVAIANVDNSSHSPTMIILHGGVPQQAYPSPQSSPGIAMQDTSGWLPIQGQAETGALHLSAPPPSPFFDFPPQSVYHPSPNYQSTPAPIEFIPRPYRCMSPNPYPPFHSPPMGVGSSHGPPIQDGQCAVRGRMGPSVLRRLEGGEVFYERSGKVKFWNMKGWGYLVDDHAYELDGRDVFVHHTAIRQTGGFFRFLASHERASSPLRPELHFFPRSTKLMQLVFFQVTYDLLYKEKKPHRPIGDGSSEEDHEQGGRNTRPSRRPVAREGGVNFHPEKVGSTSDNGNEELEKGLAAQNVRDGNGVNFWHCEREPLFYELGLASRLPKNSKKDTFAGLKTTTTRSTAHSALPGQQVRLEWAGVIT</sequence>
<dbReference type="Gene3D" id="2.40.50.140">
    <property type="entry name" value="Nucleic acid-binding proteins"/>
    <property type="match status" value="1"/>
</dbReference>
<keyword evidence="3" id="KW-1185">Reference proteome</keyword>
<evidence type="ECO:0000256" key="1">
    <source>
        <dbReference type="SAM" id="MobiDB-lite"/>
    </source>
</evidence>
<feature type="compositionally biased region" description="Low complexity" evidence="1">
    <location>
        <begin position="246"/>
        <end position="257"/>
    </location>
</feature>
<dbReference type="InterPro" id="IPR012340">
    <property type="entry name" value="NA-bd_OB-fold"/>
</dbReference>
<feature type="region of interest" description="Disordered" evidence="1">
    <location>
        <begin position="50"/>
        <end position="104"/>
    </location>
</feature>